<evidence type="ECO:0000313" key="3">
    <source>
        <dbReference type="EMBL" id="GJN93478.1"/>
    </source>
</evidence>
<dbReference type="InterPro" id="IPR001810">
    <property type="entry name" value="F-box_dom"/>
</dbReference>
<organism evidence="3 4">
    <name type="scientific">Rhodotorula paludigena</name>
    <dbReference type="NCBI Taxonomy" id="86838"/>
    <lineage>
        <taxon>Eukaryota</taxon>
        <taxon>Fungi</taxon>
        <taxon>Dikarya</taxon>
        <taxon>Basidiomycota</taxon>
        <taxon>Pucciniomycotina</taxon>
        <taxon>Microbotryomycetes</taxon>
        <taxon>Sporidiobolales</taxon>
        <taxon>Sporidiobolaceae</taxon>
        <taxon>Rhodotorula</taxon>
    </lineage>
</organism>
<reference evidence="3 4" key="1">
    <citation type="submission" date="2021-12" db="EMBL/GenBank/DDBJ databases">
        <title>High titer production of polyol ester of fatty acids by Rhodotorula paludigena BS15 towards product separation-free biomass refinery.</title>
        <authorList>
            <person name="Mano J."/>
            <person name="Ono H."/>
            <person name="Tanaka T."/>
            <person name="Naito K."/>
            <person name="Sushida H."/>
            <person name="Ike M."/>
            <person name="Tokuyasu K."/>
            <person name="Kitaoka M."/>
        </authorList>
    </citation>
    <scope>NUCLEOTIDE SEQUENCE [LARGE SCALE GENOMIC DNA]</scope>
    <source>
        <strain evidence="3 4">BS15</strain>
    </source>
</reference>
<dbReference type="EMBL" id="BQKY01000014">
    <property type="protein sequence ID" value="GJN93478.1"/>
    <property type="molecule type" value="Genomic_DNA"/>
</dbReference>
<feature type="compositionally biased region" description="Basic residues" evidence="1">
    <location>
        <begin position="37"/>
        <end position="48"/>
    </location>
</feature>
<dbReference type="PROSITE" id="PS50181">
    <property type="entry name" value="FBOX"/>
    <property type="match status" value="1"/>
</dbReference>
<dbReference type="SUPFAM" id="SSF81383">
    <property type="entry name" value="F-box domain"/>
    <property type="match status" value="1"/>
</dbReference>
<accession>A0AAV5GTC4</accession>
<dbReference type="AlphaFoldDB" id="A0AAV5GTC4"/>
<name>A0AAV5GTC4_9BASI</name>
<keyword evidence="4" id="KW-1185">Reference proteome</keyword>
<dbReference type="Proteomes" id="UP001342314">
    <property type="component" value="Unassembled WGS sequence"/>
</dbReference>
<gene>
    <name evidence="3" type="ORF">Rhopal_006535-T1</name>
</gene>
<feature type="region of interest" description="Disordered" evidence="1">
    <location>
        <begin position="1"/>
        <end position="77"/>
    </location>
</feature>
<dbReference type="CDD" id="cd09917">
    <property type="entry name" value="F-box_SF"/>
    <property type="match status" value="1"/>
</dbReference>
<evidence type="ECO:0000259" key="2">
    <source>
        <dbReference type="PROSITE" id="PS50181"/>
    </source>
</evidence>
<feature type="domain" description="F-box" evidence="2">
    <location>
        <begin position="87"/>
        <end position="136"/>
    </location>
</feature>
<proteinExistence type="predicted"/>
<sequence length="211" mass="23210">MSATRDRQPRKATAARISYTEPASSSEDDGGDESVKPTRKAIKKRGKGMARADIETGVDDGYDDSDRPPAKARKPGKGRCANMAATVRSFGALPVELVIMILSYLDTPELLAFSKVDKQHRALMTSATMRDVWITAREKHDLPALSVGEFTEWQYAELVFGRKCFISSSVPGSAPNVAKRASESVFLVRSDELHEYVDLHPKTADCLLYDA</sequence>
<dbReference type="Gene3D" id="1.20.1280.50">
    <property type="match status" value="1"/>
</dbReference>
<protein>
    <recommendedName>
        <fullName evidence="2">F-box domain-containing protein</fullName>
    </recommendedName>
</protein>
<evidence type="ECO:0000256" key="1">
    <source>
        <dbReference type="SAM" id="MobiDB-lite"/>
    </source>
</evidence>
<dbReference type="InterPro" id="IPR036047">
    <property type="entry name" value="F-box-like_dom_sf"/>
</dbReference>
<comment type="caution">
    <text evidence="3">The sequence shown here is derived from an EMBL/GenBank/DDBJ whole genome shotgun (WGS) entry which is preliminary data.</text>
</comment>
<evidence type="ECO:0000313" key="4">
    <source>
        <dbReference type="Proteomes" id="UP001342314"/>
    </source>
</evidence>
<dbReference type="Pfam" id="PF00646">
    <property type="entry name" value="F-box"/>
    <property type="match status" value="1"/>
</dbReference>